<dbReference type="SMART" id="SM00382">
    <property type="entry name" value="AAA"/>
    <property type="match status" value="1"/>
</dbReference>
<dbReference type="Pfam" id="PF00005">
    <property type="entry name" value="ABC_tran"/>
    <property type="match status" value="1"/>
</dbReference>
<dbReference type="InterPro" id="IPR050086">
    <property type="entry name" value="MetN_ABC_transporter-like"/>
</dbReference>
<evidence type="ECO:0000256" key="1">
    <source>
        <dbReference type="ARBA" id="ARBA00022448"/>
    </source>
</evidence>
<dbReference type="InterPro" id="IPR003439">
    <property type="entry name" value="ABC_transporter-like_ATP-bd"/>
</dbReference>
<comment type="caution">
    <text evidence="9">The sequence shown here is derived from an EMBL/GenBank/DDBJ whole genome shotgun (WGS) entry which is preliminary data.</text>
</comment>
<keyword evidence="1" id="KW-0813">Transport</keyword>
<keyword evidence="7" id="KW-0472">Membrane</keyword>
<dbReference type="SUPFAM" id="SSF55021">
    <property type="entry name" value="ACT-like"/>
    <property type="match status" value="1"/>
</dbReference>
<dbReference type="InterPro" id="IPR017871">
    <property type="entry name" value="ABC_transporter-like_CS"/>
</dbReference>
<keyword evidence="5" id="KW-1278">Translocase</keyword>
<dbReference type="Pfam" id="PF09383">
    <property type="entry name" value="NIL"/>
    <property type="match status" value="1"/>
</dbReference>
<dbReference type="PROSITE" id="PS00211">
    <property type="entry name" value="ABC_TRANSPORTER_1"/>
    <property type="match status" value="1"/>
</dbReference>
<accession>A0ABC9PE53</accession>
<dbReference type="PANTHER" id="PTHR43166:SF30">
    <property type="entry name" value="METHIONINE IMPORT ATP-BINDING PROTEIN METN"/>
    <property type="match status" value="1"/>
</dbReference>
<dbReference type="InterPro" id="IPR018449">
    <property type="entry name" value="NIL_domain"/>
</dbReference>
<evidence type="ECO:0000256" key="6">
    <source>
        <dbReference type="ARBA" id="ARBA00022970"/>
    </source>
</evidence>
<dbReference type="GO" id="GO:0005524">
    <property type="term" value="F:ATP binding"/>
    <property type="evidence" value="ECO:0007669"/>
    <property type="project" value="UniProtKB-KW"/>
</dbReference>
<sequence length="381" mass="42111">MTGGNQTKRLQRIHHILDKSRSESEIMGKEIIKLDHIDVVFNQKKQDIKAVEDVTIHINQGDIYGIVGYSGAGKSTLVRVINLLQVPSAGKITVDDTVFYDHHQVQLTAAQLRQKRKDIGMIFQHFNLMAQMTAKENVAFALKHSPLSAAEKEKKVHTLLDLVGLADRADNYPAQLSGGQKQRVAIARALANDPKILISDESTSALDPKTTKQILALLQDLNQKLGLTIVLITHEMQIVKDIANRVAVMQNGRLIEEGSVLDIFSNPNNELTQDFITTATGINEAMIKINQQKIVQNLPENSILAHLKYSGVVTDTAIINDIYKQYQISANILHANIEILDHVPVGEMVVILSGETKQLAAVQESLREAGVELHVLKEGSN</sequence>
<keyword evidence="4 9" id="KW-0067">ATP-binding</keyword>
<proteinExistence type="predicted"/>
<protein>
    <submittedName>
        <fullName evidence="9">ABC transporter, ATP-binding protein</fullName>
    </submittedName>
</protein>
<evidence type="ECO:0000313" key="9">
    <source>
        <dbReference type="EMBL" id="EGC24053.1"/>
    </source>
</evidence>
<evidence type="ECO:0000259" key="8">
    <source>
        <dbReference type="PROSITE" id="PS50893"/>
    </source>
</evidence>
<reference evidence="9 10" key="1">
    <citation type="submission" date="2011-01" db="EMBL/GenBank/DDBJ databases">
        <authorList>
            <person name="Muzny D."/>
            <person name="Qin X."/>
            <person name="Buhay C."/>
            <person name="Dugan-Rocha S."/>
            <person name="Ding Y."/>
            <person name="Chen G."/>
            <person name="Hawes A."/>
            <person name="Holder M."/>
            <person name="Jhangiani S."/>
            <person name="Johnson A."/>
            <person name="Khan Z."/>
            <person name="Li Z."/>
            <person name="Liu W."/>
            <person name="Liu X."/>
            <person name="Perez L."/>
            <person name="Shen H."/>
            <person name="Wang Q."/>
            <person name="Watt J."/>
            <person name="Xi L."/>
            <person name="Xin Y."/>
            <person name="Zhou J."/>
            <person name="Deng J."/>
            <person name="Jiang H."/>
            <person name="Liu Y."/>
            <person name="Qu J."/>
            <person name="Song X.-Z."/>
            <person name="Zhang L."/>
            <person name="Villasana D."/>
            <person name="Johnson A."/>
            <person name="Liu J."/>
            <person name="Liyanage D."/>
            <person name="Lorensuhewa L."/>
            <person name="Robinson T."/>
            <person name="Song A."/>
            <person name="Song B.-B."/>
            <person name="Dinh H."/>
            <person name="Thornton R."/>
            <person name="Coyle M."/>
            <person name="Francisco L."/>
            <person name="Jackson L."/>
            <person name="Javaid M."/>
            <person name="Korchina V."/>
            <person name="Kovar C."/>
            <person name="Mata R."/>
            <person name="Mathew T."/>
            <person name="Ngo R."/>
            <person name="Nguyen L."/>
            <person name="Nguyen N."/>
            <person name="Okwuonu G."/>
            <person name="Ongeri F."/>
            <person name="Pham C."/>
            <person name="Simmons D."/>
            <person name="Wilczek-Boney K."/>
            <person name="Hale W."/>
            <person name="Jakkamsetti A."/>
            <person name="Pham P."/>
            <person name="Ruth R."/>
            <person name="San Lucas F."/>
            <person name="Warren J."/>
            <person name="Zhang J."/>
            <person name="Zhao Z."/>
            <person name="Zhou C."/>
            <person name="Zhu D."/>
            <person name="Lee S."/>
            <person name="Bess C."/>
            <person name="Blankenburg K."/>
            <person name="Forbes L."/>
            <person name="Fu Q."/>
            <person name="Gubbala S."/>
            <person name="Hirani K."/>
            <person name="Jayaseelan J.C."/>
            <person name="Lara F."/>
            <person name="Munidasa M."/>
            <person name="Palculict T."/>
            <person name="Patil S."/>
            <person name="Pu L.-L."/>
            <person name="Saada N."/>
            <person name="Tang L."/>
            <person name="Weissenberger G."/>
            <person name="Zhu Y."/>
            <person name="Hemphill L."/>
            <person name="Shang Y."/>
            <person name="Youmans B."/>
            <person name="Ayvaz T."/>
            <person name="Ross M."/>
            <person name="Santibanez J."/>
            <person name="Aqrawi P."/>
            <person name="Gross S."/>
            <person name="Joshi V."/>
            <person name="Fowler G."/>
            <person name="Nazareth L."/>
            <person name="Reid J."/>
            <person name="Worley K."/>
            <person name="Petrosino J."/>
            <person name="Highlander S."/>
            <person name="Gibbs R."/>
        </authorList>
    </citation>
    <scope>NUCLEOTIDE SEQUENCE [LARGE SCALE GENOMIC DNA]</scope>
    <source>
        <strain evidence="9 10">SK405</strain>
    </source>
</reference>
<evidence type="ECO:0000256" key="4">
    <source>
        <dbReference type="ARBA" id="ARBA00022840"/>
    </source>
</evidence>
<dbReference type="AlphaFoldDB" id="A0ABC9PE53"/>
<dbReference type="GO" id="GO:0006865">
    <property type="term" value="P:amino acid transport"/>
    <property type="evidence" value="ECO:0007669"/>
    <property type="project" value="UniProtKB-KW"/>
</dbReference>
<dbReference type="InterPro" id="IPR003593">
    <property type="entry name" value="AAA+_ATPase"/>
</dbReference>
<dbReference type="Gene3D" id="3.40.50.300">
    <property type="entry name" value="P-loop containing nucleotide triphosphate hydrolases"/>
    <property type="match status" value="1"/>
</dbReference>
<evidence type="ECO:0000313" key="10">
    <source>
        <dbReference type="Proteomes" id="UP000003857"/>
    </source>
</evidence>
<dbReference type="EMBL" id="AEWZ01000004">
    <property type="protein sequence ID" value="EGC24053.1"/>
    <property type="molecule type" value="Genomic_DNA"/>
</dbReference>
<evidence type="ECO:0000256" key="7">
    <source>
        <dbReference type="ARBA" id="ARBA00023136"/>
    </source>
</evidence>
<keyword evidence="2" id="KW-1003">Cell membrane</keyword>
<dbReference type="PROSITE" id="PS50893">
    <property type="entry name" value="ABC_TRANSPORTER_2"/>
    <property type="match status" value="1"/>
</dbReference>
<dbReference type="InterPro" id="IPR041701">
    <property type="entry name" value="MetN_ABC"/>
</dbReference>
<dbReference type="Proteomes" id="UP000003857">
    <property type="component" value="Unassembled WGS sequence"/>
</dbReference>
<keyword evidence="6" id="KW-0029">Amino-acid transport</keyword>
<evidence type="ECO:0000256" key="3">
    <source>
        <dbReference type="ARBA" id="ARBA00022741"/>
    </source>
</evidence>
<gene>
    <name evidence="9" type="primary">metN</name>
    <name evidence="9" type="ORF">HMPREF9390_1884</name>
</gene>
<dbReference type="InterPro" id="IPR027417">
    <property type="entry name" value="P-loop_NTPase"/>
</dbReference>
<name>A0ABC9PE53_STRSA</name>
<evidence type="ECO:0000256" key="5">
    <source>
        <dbReference type="ARBA" id="ARBA00022967"/>
    </source>
</evidence>
<organism evidence="9 10">
    <name type="scientific">Streptococcus sanguinis SK405</name>
    <dbReference type="NCBI Taxonomy" id="888817"/>
    <lineage>
        <taxon>Bacteria</taxon>
        <taxon>Bacillati</taxon>
        <taxon>Bacillota</taxon>
        <taxon>Bacilli</taxon>
        <taxon>Lactobacillales</taxon>
        <taxon>Streptococcaceae</taxon>
        <taxon>Streptococcus</taxon>
    </lineage>
</organism>
<dbReference type="SMART" id="SM00930">
    <property type="entry name" value="NIL"/>
    <property type="match status" value="1"/>
</dbReference>
<evidence type="ECO:0000256" key="2">
    <source>
        <dbReference type="ARBA" id="ARBA00022475"/>
    </source>
</evidence>
<dbReference type="InterPro" id="IPR045865">
    <property type="entry name" value="ACT-like_dom_sf"/>
</dbReference>
<dbReference type="Gene3D" id="3.30.70.260">
    <property type="match status" value="1"/>
</dbReference>
<feature type="domain" description="ABC transporter" evidence="8">
    <location>
        <begin position="34"/>
        <end position="276"/>
    </location>
</feature>
<keyword evidence="3" id="KW-0547">Nucleotide-binding</keyword>
<dbReference type="CDD" id="cd03258">
    <property type="entry name" value="ABC_MetN_methionine_transporter"/>
    <property type="match status" value="1"/>
</dbReference>
<dbReference type="SUPFAM" id="SSF52540">
    <property type="entry name" value="P-loop containing nucleoside triphosphate hydrolases"/>
    <property type="match status" value="1"/>
</dbReference>
<dbReference type="PANTHER" id="PTHR43166">
    <property type="entry name" value="AMINO ACID IMPORT ATP-BINDING PROTEIN"/>
    <property type="match status" value="1"/>
</dbReference>